<accession>A0ABV9FKC2</accession>
<dbReference type="PROSITE" id="PS50928">
    <property type="entry name" value="ABC_TM1"/>
    <property type="match status" value="1"/>
</dbReference>
<comment type="similarity">
    <text evidence="7">Belongs to the binding-protein-dependent transport system permease family.</text>
</comment>
<evidence type="ECO:0000256" key="7">
    <source>
        <dbReference type="RuleBase" id="RU363032"/>
    </source>
</evidence>
<evidence type="ECO:0000256" key="1">
    <source>
        <dbReference type="ARBA" id="ARBA00004651"/>
    </source>
</evidence>
<feature type="domain" description="ABC transmembrane type-1" evidence="8">
    <location>
        <begin position="74"/>
        <end position="265"/>
    </location>
</feature>
<feature type="transmembrane region" description="Helical" evidence="7">
    <location>
        <begin position="12"/>
        <end position="38"/>
    </location>
</feature>
<dbReference type="RefSeq" id="WP_378101878.1">
    <property type="nucleotide sequence ID" value="NZ_JBHSEP010000028.1"/>
</dbReference>
<proteinExistence type="inferred from homology"/>
<evidence type="ECO:0000313" key="10">
    <source>
        <dbReference type="Proteomes" id="UP001596028"/>
    </source>
</evidence>
<name>A0ABV9FKC2_9BACL</name>
<sequence length="293" mass="33039">MKTKRLKVRPLSLLNGLALIALCVVTLYPIVYVFMYSISDAAAAASRSITVYPIEFTLDNYRSIFVDNRILKAFWISVERTVLGTLLHLLVTGLAAYAFSKENLFMRRKLLMFFIIPLYFNGGLLPFYVQIVNLGLYNNFLVYILPTAMGIFNMLVMKVFFEQLPRSLEESAKVDGAGEFTVFARIIIPSSMPVIATVIMFIGVQQWNSWFDGLLFTNKADMAPLQTLLYKIILENQATSMEQLARLANANVSVTPEAIKMTTLIISTVPMLVIYPFLQKYFVKGMMIGAVKG</sequence>
<protein>
    <submittedName>
        <fullName evidence="9">Carbohydrate ABC transporter permease</fullName>
    </submittedName>
</protein>
<dbReference type="Proteomes" id="UP001596028">
    <property type="component" value="Unassembled WGS sequence"/>
</dbReference>
<evidence type="ECO:0000259" key="8">
    <source>
        <dbReference type="PROSITE" id="PS50928"/>
    </source>
</evidence>
<feature type="transmembrane region" description="Helical" evidence="7">
    <location>
        <begin position="141"/>
        <end position="161"/>
    </location>
</feature>
<comment type="subcellular location">
    <subcellularLocation>
        <location evidence="1 7">Cell membrane</location>
        <topology evidence="1 7">Multi-pass membrane protein</topology>
    </subcellularLocation>
</comment>
<keyword evidence="10" id="KW-1185">Reference proteome</keyword>
<dbReference type="CDD" id="cd06261">
    <property type="entry name" value="TM_PBP2"/>
    <property type="match status" value="1"/>
</dbReference>
<dbReference type="InterPro" id="IPR035906">
    <property type="entry name" value="MetI-like_sf"/>
</dbReference>
<reference evidence="10" key="1">
    <citation type="journal article" date="2019" name="Int. J. Syst. Evol. Microbiol.">
        <title>The Global Catalogue of Microorganisms (GCM) 10K type strain sequencing project: providing services to taxonomists for standard genome sequencing and annotation.</title>
        <authorList>
            <consortium name="The Broad Institute Genomics Platform"/>
            <consortium name="The Broad Institute Genome Sequencing Center for Infectious Disease"/>
            <person name="Wu L."/>
            <person name="Ma J."/>
        </authorList>
    </citation>
    <scope>NUCLEOTIDE SEQUENCE [LARGE SCALE GENOMIC DNA]</scope>
    <source>
        <strain evidence="10">CCUG 49571</strain>
    </source>
</reference>
<dbReference type="PANTHER" id="PTHR43744">
    <property type="entry name" value="ABC TRANSPORTER PERMEASE PROTEIN MG189-RELATED-RELATED"/>
    <property type="match status" value="1"/>
</dbReference>
<comment type="caution">
    <text evidence="9">The sequence shown here is derived from an EMBL/GenBank/DDBJ whole genome shotgun (WGS) entry which is preliminary data.</text>
</comment>
<feature type="transmembrane region" description="Helical" evidence="7">
    <location>
        <begin position="258"/>
        <end position="278"/>
    </location>
</feature>
<keyword evidence="5 7" id="KW-1133">Transmembrane helix</keyword>
<dbReference type="SUPFAM" id="SSF161098">
    <property type="entry name" value="MetI-like"/>
    <property type="match status" value="1"/>
</dbReference>
<dbReference type="InterPro" id="IPR000515">
    <property type="entry name" value="MetI-like"/>
</dbReference>
<feature type="transmembrane region" description="Helical" evidence="7">
    <location>
        <begin position="81"/>
        <end position="99"/>
    </location>
</feature>
<evidence type="ECO:0000256" key="2">
    <source>
        <dbReference type="ARBA" id="ARBA00022448"/>
    </source>
</evidence>
<dbReference type="PANTHER" id="PTHR43744:SF9">
    <property type="entry name" value="POLYGALACTURONAN_RHAMNOGALACTURONAN TRANSPORT SYSTEM PERMEASE PROTEIN YTCP"/>
    <property type="match status" value="1"/>
</dbReference>
<evidence type="ECO:0000256" key="5">
    <source>
        <dbReference type="ARBA" id="ARBA00022989"/>
    </source>
</evidence>
<keyword evidence="6 7" id="KW-0472">Membrane</keyword>
<keyword evidence="4 7" id="KW-0812">Transmembrane</keyword>
<dbReference type="Gene3D" id="1.10.3720.10">
    <property type="entry name" value="MetI-like"/>
    <property type="match status" value="1"/>
</dbReference>
<evidence type="ECO:0000256" key="3">
    <source>
        <dbReference type="ARBA" id="ARBA00022475"/>
    </source>
</evidence>
<gene>
    <name evidence="9" type="ORF">ACFO3S_25455</name>
</gene>
<dbReference type="EMBL" id="JBHSEP010000028">
    <property type="protein sequence ID" value="MFC4601609.1"/>
    <property type="molecule type" value="Genomic_DNA"/>
</dbReference>
<keyword evidence="2 7" id="KW-0813">Transport</keyword>
<feature type="transmembrane region" description="Helical" evidence="7">
    <location>
        <begin position="111"/>
        <end position="129"/>
    </location>
</feature>
<feature type="transmembrane region" description="Helical" evidence="7">
    <location>
        <begin position="182"/>
        <end position="204"/>
    </location>
</feature>
<dbReference type="Pfam" id="PF00528">
    <property type="entry name" value="BPD_transp_1"/>
    <property type="match status" value="1"/>
</dbReference>
<keyword evidence="3" id="KW-1003">Cell membrane</keyword>
<evidence type="ECO:0000256" key="6">
    <source>
        <dbReference type="ARBA" id="ARBA00023136"/>
    </source>
</evidence>
<organism evidence="9 10">
    <name type="scientific">Cohnella hongkongensis</name>
    <dbReference type="NCBI Taxonomy" id="178337"/>
    <lineage>
        <taxon>Bacteria</taxon>
        <taxon>Bacillati</taxon>
        <taxon>Bacillota</taxon>
        <taxon>Bacilli</taxon>
        <taxon>Bacillales</taxon>
        <taxon>Paenibacillaceae</taxon>
        <taxon>Cohnella</taxon>
    </lineage>
</organism>
<evidence type="ECO:0000313" key="9">
    <source>
        <dbReference type="EMBL" id="MFC4601609.1"/>
    </source>
</evidence>
<evidence type="ECO:0000256" key="4">
    <source>
        <dbReference type="ARBA" id="ARBA00022692"/>
    </source>
</evidence>